<accession>A0ABS9LXU2</accession>
<name>A0ABS9LXU2_9BRAD</name>
<keyword evidence="1" id="KW-0732">Signal</keyword>
<feature type="signal peptide" evidence="1">
    <location>
        <begin position="1"/>
        <end position="19"/>
    </location>
</feature>
<evidence type="ECO:0000313" key="3">
    <source>
        <dbReference type="Proteomes" id="UP001139012"/>
    </source>
</evidence>
<dbReference type="InterPro" id="IPR025961">
    <property type="entry name" value="Metal_resist"/>
</dbReference>
<reference evidence="2" key="1">
    <citation type="submission" date="2022-01" db="EMBL/GenBank/DDBJ databases">
        <title>Genome sequnece data of strain Bradyrhizobium sp. nov.</title>
        <authorList>
            <person name="Zhang J."/>
        </authorList>
    </citation>
    <scope>NUCLEOTIDE SEQUENCE</scope>
    <source>
        <strain evidence="2">WYCCWR 12774</strain>
    </source>
</reference>
<dbReference type="RefSeq" id="WP_237873247.1">
    <property type="nucleotide sequence ID" value="NZ_JAKLUA010000016.1"/>
</dbReference>
<feature type="chain" id="PRO_5045602521" evidence="1">
    <location>
        <begin position="20"/>
        <end position="179"/>
    </location>
</feature>
<dbReference type="Proteomes" id="UP001139012">
    <property type="component" value="Unassembled WGS sequence"/>
</dbReference>
<sequence length="179" mass="19986">MRRLLLAATLVIMCNAADAQSDQPYAGLEQRPVKALSRQQIDDLLSGRGMGLALAAELNGYPGPSHVLELGDRLELTSDQRLRVQKLYDAMKQETVPLGNKLVEQERELDQLFSARAVTPESLKATIAAISETQAQLRESHLKYHLTTAALLNQSQMQRYAELRGYQHPIGSEGHRHHH</sequence>
<evidence type="ECO:0000313" key="2">
    <source>
        <dbReference type="EMBL" id="MCG2671857.1"/>
    </source>
</evidence>
<organism evidence="2 3">
    <name type="scientific">Bradyrhizobium zhengyangense</name>
    <dbReference type="NCBI Taxonomy" id="2911009"/>
    <lineage>
        <taxon>Bacteria</taxon>
        <taxon>Pseudomonadati</taxon>
        <taxon>Pseudomonadota</taxon>
        <taxon>Alphaproteobacteria</taxon>
        <taxon>Hyphomicrobiales</taxon>
        <taxon>Nitrobacteraceae</taxon>
        <taxon>Bradyrhizobium</taxon>
    </lineage>
</organism>
<gene>
    <name evidence="2" type="ORF">L6637_33420</name>
</gene>
<dbReference type="Gene3D" id="1.20.120.1490">
    <property type="match status" value="1"/>
</dbReference>
<comment type="caution">
    <text evidence="2">The sequence shown here is derived from an EMBL/GenBank/DDBJ whole genome shotgun (WGS) entry which is preliminary data.</text>
</comment>
<evidence type="ECO:0000256" key="1">
    <source>
        <dbReference type="SAM" id="SignalP"/>
    </source>
</evidence>
<protein>
    <submittedName>
        <fullName evidence="2">Periplasmic heavy metal sensor</fullName>
    </submittedName>
</protein>
<dbReference type="EMBL" id="JAKLUA010000016">
    <property type="protein sequence ID" value="MCG2671857.1"/>
    <property type="molecule type" value="Genomic_DNA"/>
</dbReference>
<proteinExistence type="predicted"/>
<keyword evidence="3" id="KW-1185">Reference proteome</keyword>
<dbReference type="Pfam" id="PF13801">
    <property type="entry name" value="Metal_resist"/>
    <property type="match status" value="1"/>
</dbReference>